<organism evidence="4">
    <name type="scientific">Gongylonema pulchrum</name>
    <dbReference type="NCBI Taxonomy" id="637853"/>
    <lineage>
        <taxon>Eukaryota</taxon>
        <taxon>Metazoa</taxon>
        <taxon>Ecdysozoa</taxon>
        <taxon>Nematoda</taxon>
        <taxon>Chromadorea</taxon>
        <taxon>Rhabditida</taxon>
        <taxon>Spirurina</taxon>
        <taxon>Spiruromorpha</taxon>
        <taxon>Spiruroidea</taxon>
        <taxon>Gongylonematidae</taxon>
        <taxon>Gongylonema</taxon>
    </lineage>
</organism>
<evidence type="ECO:0000313" key="2">
    <source>
        <dbReference type="EMBL" id="VDK58610.1"/>
    </source>
</evidence>
<keyword evidence="1" id="KW-0472">Membrane</keyword>
<reference evidence="4" key="1">
    <citation type="submission" date="2016-06" db="UniProtKB">
        <authorList>
            <consortium name="WormBaseParasite"/>
        </authorList>
    </citation>
    <scope>IDENTIFICATION</scope>
</reference>
<dbReference type="AlphaFoldDB" id="A0A183DFM3"/>
<keyword evidence="3" id="KW-1185">Reference proteome</keyword>
<keyword evidence="1" id="KW-1133">Transmembrane helix</keyword>
<keyword evidence="1" id="KW-0812">Transmembrane</keyword>
<sequence length="105" mass="11288">MIFRVIAALNRYKTVGDGFLVHSEWIRKLQTPSLLGIVANPEIKQSKLLKLILISNYCDSSCTAASVLSLPFGVFVIVPYAVINLAGPSALLSLLIAFIVAILSG</sequence>
<name>A0A183DFM3_9BILA</name>
<dbReference type="Proteomes" id="UP000271098">
    <property type="component" value="Unassembled WGS sequence"/>
</dbReference>
<dbReference type="WBParaSite" id="GPUH_0000752301-mRNA-1">
    <property type="protein sequence ID" value="GPUH_0000752301-mRNA-1"/>
    <property type="gene ID" value="GPUH_0000752301"/>
</dbReference>
<reference evidence="2 3" key="2">
    <citation type="submission" date="2018-11" db="EMBL/GenBank/DDBJ databases">
        <authorList>
            <consortium name="Pathogen Informatics"/>
        </authorList>
    </citation>
    <scope>NUCLEOTIDE SEQUENCE [LARGE SCALE GENOMIC DNA]</scope>
</reference>
<gene>
    <name evidence="2" type="ORF">GPUH_LOCUS7515</name>
</gene>
<evidence type="ECO:0000313" key="3">
    <source>
        <dbReference type="Proteomes" id="UP000271098"/>
    </source>
</evidence>
<accession>A0A183DFM3</accession>
<evidence type="ECO:0000256" key="1">
    <source>
        <dbReference type="SAM" id="Phobius"/>
    </source>
</evidence>
<proteinExistence type="predicted"/>
<dbReference type="EMBL" id="UYRT01019607">
    <property type="protein sequence ID" value="VDK58610.1"/>
    <property type="molecule type" value="Genomic_DNA"/>
</dbReference>
<evidence type="ECO:0000313" key="4">
    <source>
        <dbReference type="WBParaSite" id="GPUH_0000752301-mRNA-1"/>
    </source>
</evidence>
<protein>
    <submittedName>
        <fullName evidence="4">Sulfate_transp domain-containing protein</fullName>
    </submittedName>
</protein>
<dbReference type="OrthoDB" id="3900342at2759"/>
<feature type="transmembrane region" description="Helical" evidence="1">
    <location>
        <begin position="77"/>
        <end position="103"/>
    </location>
</feature>